<accession>A0A1H2WMJ1</accession>
<organism evidence="2 3">
    <name type="scientific">Marinobacter mobilis</name>
    <dbReference type="NCBI Taxonomy" id="488533"/>
    <lineage>
        <taxon>Bacteria</taxon>
        <taxon>Pseudomonadati</taxon>
        <taxon>Pseudomonadota</taxon>
        <taxon>Gammaproteobacteria</taxon>
        <taxon>Pseudomonadales</taxon>
        <taxon>Marinobacteraceae</taxon>
        <taxon>Marinobacter</taxon>
    </lineage>
</organism>
<reference evidence="2 3" key="1">
    <citation type="submission" date="2016-10" db="EMBL/GenBank/DDBJ databases">
        <authorList>
            <person name="de Groot N.N."/>
        </authorList>
    </citation>
    <scope>NUCLEOTIDE SEQUENCE [LARGE SCALE GENOMIC DNA]</scope>
    <source>
        <strain evidence="2 3">CGMCC 1.7059</strain>
    </source>
</reference>
<evidence type="ECO:0000313" key="3">
    <source>
        <dbReference type="Proteomes" id="UP000199675"/>
    </source>
</evidence>
<evidence type="ECO:0000313" key="2">
    <source>
        <dbReference type="EMBL" id="SDW81842.1"/>
    </source>
</evidence>
<dbReference type="Proteomes" id="UP000199675">
    <property type="component" value="Unassembled WGS sequence"/>
</dbReference>
<gene>
    <name evidence="2" type="ORF">SAMN04487960_104217</name>
</gene>
<dbReference type="Pfam" id="PF13557">
    <property type="entry name" value="Phenol_MetA_deg"/>
    <property type="match status" value="1"/>
</dbReference>
<keyword evidence="3" id="KW-1185">Reference proteome</keyword>
<dbReference type="EMBL" id="FNNE01000004">
    <property type="protein sequence ID" value="SDW81842.1"/>
    <property type="molecule type" value="Genomic_DNA"/>
</dbReference>
<dbReference type="AlphaFoldDB" id="A0A1H2WMJ1"/>
<dbReference type="OrthoDB" id="191143at2"/>
<dbReference type="STRING" id="488533.SAMN04487960_104217"/>
<feature type="chain" id="PRO_5011461870" evidence="1">
    <location>
        <begin position="26"/>
        <end position="292"/>
    </location>
</feature>
<proteinExistence type="predicted"/>
<evidence type="ECO:0000256" key="1">
    <source>
        <dbReference type="SAM" id="SignalP"/>
    </source>
</evidence>
<name>A0A1H2WMJ1_9GAMM</name>
<keyword evidence="1" id="KW-0732">Signal</keyword>
<dbReference type="InterPro" id="IPR025737">
    <property type="entry name" value="FApF"/>
</dbReference>
<feature type="signal peptide" evidence="1">
    <location>
        <begin position="1"/>
        <end position="25"/>
    </location>
</feature>
<protein>
    <submittedName>
        <fullName evidence="2">Uncharacterized conserved protein</fullName>
    </submittedName>
</protein>
<dbReference type="RefSeq" id="WP_091812459.1">
    <property type="nucleotide sequence ID" value="NZ_FNNE01000004.1"/>
</dbReference>
<sequence>MNQSVRNLCCAMTALSLLTPAVSLAIDVDPRDYTALPEGANLNVLYARQLSADDLNVDGQAVTDDLDLDATIGIYRFVHFTKVMDLTVDPQVLLPFGTQEIGLLDDSSSGMGDAIFAATVWLHEDPEKQSYFGITPYVIAPTGEYDADKPVNLGTNRWSYILQAGYMTRLTEKLALDLVADVQWYGTNSDPQSGDRLKQDEAYQVQAMLSYDLTPTTYPSLRYSWRKGDETHLDGVAMGNEVDSSTITVGINHWLLPGKLQLQAQYLRDLDVSQYGPELEAFQLRFLHLFGL</sequence>